<reference evidence="9 10" key="1">
    <citation type="submission" date="2022-03" db="EMBL/GenBank/DDBJ databases">
        <title>Agromyces sp. isolated from the gut of P. brevitarsis seulensis larvae.</title>
        <authorList>
            <person name="Won M."/>
            <person name="Kwon S.-W."/>
        </authorList>
    </citation>
    <scope>NUCLEOTIDE SEQUENCE [LARGE SCALE GENOMIC DNA]</scope>
    <source>
        <strain evidence="9 10">KACC 16215</strain>
    </source>
</reference>
<evidence type="ECO:0000256" key="4">
    <source>
        <dbReference type="ARBA" id="ARBA00022475"/>
    </source>
</evidence>
<keyword evidence="6 8" id="KW-1133">Transmembrane helix</keyword>
<feature type="transmembrane region" description="Helical" evidence="8">
    <location>
        <begin position="287"/>
        <end position="306"/>
    </location>
</feature>
<keyword evidence="10" id="KW-1185">Reference proteome</keyword>
<dbReference type="SUPFAM" id="SSF143865">
    <property type="entry name" value="CorA soluble domain-like"/>
    <property type="match status" value="1"/>
</dbReference>
<evidence type="ECO:0000256" key="3">
    <source>
        <dbReference type="ARBA" id="ARBA00022448"/>
    </source>
</evidence>
<gene>
    <name evidence="9" type="ORF">MTP13_06465</name>
</gene>
<dbReference type="EMBL" id="CP094533">
    <property type="protein sequence ID" value="UOE27420.1"/>
    <property type="molecule type" value="Genomic_DNA"/>
</dbReference>
<evidence type="ECO:0000256" key="6">
    <source>
        <dbReference type="ARBA" id="ARBA00022989"/>
    </source>
</evidence>
<keyword evidence="5 8" id="KW-0812">Transmembrane</keyword>
<organism evidence="9 10">
    <name type="scientific">Agromyces soli</name>
    <dbReference type="NCBI Taxonomy" id="659012"/>
    <lineage>
        <taxon>Bacteria</taxon>
        <taxon>Bacillati</taxon>
        <taxon>Actinomycetota</taxon>
        <taxon>Actinomycetes</taxon>
        <taxon>Micrococcales</taxon>
        <taxon>Microbacteriaceae</taxon>
        <taxon>Agromyces</taxon>
    </lineage>
</organism>
<dbReference type="InterPro" id="IPR045863">
    <property type="entry name" value="CorA_TM1_TM2"/>
</dbReference>
<keyword evidence="7 8" id="KW-0472">Membrane</keyword>
<comment type="subcellular location">
    <subcellularLocation>
        <location evidence="1">Cell membrane</location>
        <topology evidence="1">Multi-pass membrane protein</topology>
    </subcellularLocation>
</comment>
<dbReference type="PANTHER" id="PTHR46494">
    <property type="entry name" value="CORA FAMILY METAL ION TRANSPORTER (EUROFUNG)"/>
    <property type="match status" value="1"/>
</dbReference>
<evidence type="ECO:0000256" key="7">
    <source>
        <dbReference type="ARBA" id="ARBA00023136"/>
    </source>
</evidence>
<accession>A0ABY4B320</accession>
<dbReference type="RefSeq" id="WP_243570254.1">
    <property type="nucleotide sequence ID" value="NZ_BAAARD010000001.1"/>
</dbReference>
<name>A0ABY4B320_9MICO</name>
<evidence type="ECO:0000256" key="8">
    <source>
        <dbReference type="SAM" id="Phobius"/>
    </source>
</evidence>
<dbReference type="InterPro" id="IPR002523">
    <property type="entry name" value="MgTranspt_CorA/ZnTranspt_ZntB"/>
</dbReference>
<dbReference type="CDD" id="cd12830">
    <property type="entry name" value="MtCorA-like"/>
    <property type="match status" value="1"/>
</dbReference>
<dbReference type="Proteomes" id="UP000831304">
    <property type="component" value="Chromosome"/>
</dbReference>
<sequence length="344" mass="38092">MTVIDNAVYVDGRRVATPVSLDDTFEALQAAPGGFAWIGLYRPDAAELEIVAQEFGLHVLAVEDALTGHQRAKLDRYGDTRFVVLRPARYLDAEERVEFGEVHLFVGQDFVVGVRHAESPDLGRVRARLESDGLLARGPMGVLYAVLDQVVDEYAPVVAGLENDIDEIEDELFSGEAAVAKRIYDLSGEVMEFQRATKPLVGVIETLRAELDAGAETNDDDAGLELRRSLRDVLDHVIRITEKADEFRQTLQNALSVHATLVAQRQNEVMQSLTETSLAQSEQTKKISSWAAIFFAPSLVAGIYGMNFHNMPELGWEAGYPFAIVLMVASASVLYLIFKSRHWL</sequence>
<protein>
    <submittedName>
        <fullName evidence="9">Magnesium and cobalt transport protein CorA</fullName>
    </submittedName>
</protein>
<dbReference type="Gene3D" id="1.20.58.340">
    <property type="entry name" value="Magnesium transport protein CorA, transmembrane region"/>
    <property type="match status" value="2"/>
</dbReference>
<evidence type="ECO:0000256" key="5">
    <source>
        <dbReference type="ARBA" id="ARBA00022692"/>
    </source>
</evidence>
<evidence type="ECO:0000313" key="9">
    <source>
        <dbReference type="EMBL" id="UOE27420.1"/>
    </source>
</evidence>
<evidence type="ECO:0000313" key="10">
    <source>
        <dbReference type="Proteomes" id="UP000831304"/>
    </source>
</evidence>
<dbReference type="PANTHER" id="PTHR46494:SF1">
    <property type="entry name" value="CORA FAMILY METAL ION TRANSPORTER (EUROFUNG)"/>
    <property type="match status" value="1"/>
</dbReference>
<proteinExistence type="inferred from homology"/>
<keyword evidence="3" id="KW-0813">Transport</keyword>
<evidence type="ECO:0000256" key="2">
    <source>
        <dbReference type="ARBA" id="ARBA00009765"/>
    </source>
</evidence>
<dbReference type="Gene3D" id="3.30.460.20">
    <property type="entry name" value="CorA soluble domain-like"/>
    <property type="match status" value="1"/>
</dbReference>
<dbReference type="InterPro" id="IPR045861">
    <property type="entry name" value="CorA_cytoplasmic_dom"/>
</dbReference>
<evidence type="ECO:0000256" key="1">
    <source>
        <dbReference type="ARBA" id="ARBA00004651"/>
    </source>
</evidence>
<feature type="transmembrane region" description="Helical" evidence="8">
    <location>
        <begin position="318"/>
        <end position="338"/>
    </location>
</feature>
<keyword evidence="4" id="KW-1003">Cell membrane</keyword>
<dbReference type="SUPFAM" id="SSF144083">
    <property type="entry name" value="Magnesium transport protein CorA, transmembrane region"/>
    <property type="match status" value="1"/>
</dbReference>
<dbReference type="Pfam" id="PF01544">
    <property type="entry name" value="CorA"/>
    <property type="match status" value="1"/>
</dbReference>
<comment type="similarity">
    <text evidence="2">Belongs to the CorA metal ion transporter (MIT) (TC 1.A.35) family.</text>
</comment>